<dbReference type="EMBL" id="CP046161">
    <property type="protein sequence ID" value="QKO30171.1"/>
    <property type="molecule type" value="Genomic_DNA"/>
</dbReference>
<dbReference type="Gene3D" id="3.40.630.30">
    <property type="match status" value="1"/>
</dbReference>
<evidence type="ECO:0000313" key="5">
    <source>
        <dbReference type="EMBL" id="QKO30171.1"/>
    </source>
</evidence>
<keyword evidence="2" id="KW-0012">Acyltransferase</keyword>
<dbReference type="InterPro" id="IPR016181">
    <property type="entry name" value="Acyl_CoA_acyltransferase"/>
</dbReference>
<keyword evidence="6" id="KW-1185">Reference proteome</keyword>
<evidence type="ECO:0000259" key="4">
    <source>
        <dbReference type="PROSITE" id="PS51186"/>
    </source>
</evidence>
<feature type="domain" description="N-acetyltransferase" evidence="4">
    <location>
        <begin position="63"/>
        <end position="215"/>
    </location>
</feature>
<sequence length="238" mass="26809">MESAPCKKMQSALRAGTCIMRAAFMAALFAVCLFFSVGSLIIKINSAEKACLQKAGKGMEHCGNIRPAAADDAARLAEIYAPYAEETVITFEEQAPNAAEMARRVQQTQREYPWLVYEEDGHVQGYAYAHQLQSRASFRWSAEVSIYISWLQRGRGIGRALYEQLENRLQKMGCIQLYAQIAVPNPESVGFHHACGYEDIYLYPHVAYKLGKWCDLAVLTKQLQLLPEHPADLTDWRP</sequence>
<dbReference type="PANTHER" id="PTHR43072:SF23">
    <property type="entry name" value="UPF0039 PROTEIN C11D3.02C"/>
    <property type="match status" value="1"/>
</dbReference>
<dbReference type="Pfam" id="PF13420">
    <property type="entry name" value="Acetyltransf_4"/>
    <property type="match status" value="1"/>
</dbReference>
<keyword evidence="3" id="KW-0472">Membrane</keyword>
<dbReference type="InterPro" id="IPR000182">
    <property type="entry name" value="GNAT_dom"/>
</dbReference>
<evidence type="ECO:0000256" key="1">
    <source>
        <dbReference type="ARBA" id="ARBA00022679"/>
    </source>
</evidence>
<accession>A0ABX6PVU3</accession>
<evidence type="ECO:0000256" key="2">
    <source>
        <dbReference type="ARBA" id="ARBA00023315"/>
    </source>
</evidence>
<keyword evidence="1" id="KW-0808">Transferase</keyword>
<keyword evidence="3" id="KW-0812">Transmembrane</keyword>
<dbReference type="Proteomes" id="UP000509623">
    <property type="component" value="Chromosome"/>
</dbReference>
<evidence type="ECO:0000313" key="6">
    <source>
        <dbReference type="Proteomes" id="UP000509623"/>
    </source>
</evidence>
<dbReference type="SUPFAM" id="SSF55729">
    <property type="entry name" value="Acyl-CoA N-acyltransferases (Nat)"/>
    <property type="match status" value="1"/>
</dbReference>
<dbReference type="PANTHER" id="PTHR43072">
    <property type="entry name" value="N-ACETYLTRANSFERASE"/>
    <property type="match status" value="1"/>
</dbReference>
<name>A0ABX6PVU3_9FIRM</name>
<dbReference type="PROSITE" id="PS51186">
    <property type="entry name" value="GNAT"/>
    <property type="match status" value="1"/>
</dbReference>
<gene>
    <name evidence="5" type="ORF">GKP14_03565</name>
</gene>
<keyword evidence="3" id="KW-1133">Transmembrane helix</keyword>
<dbReference type="CDD" id="cd04301">
    <property type="entry name" value="NAT_SF"/>
    <property type="match status" value="1"/>
</dbReference>
<feature type="transmembrane region" description="Helical" evidence="3">
    <location>
        <begin position="21"/>
        <end position="42"/>
    </location>
</feature>
<evidence type="ECO:0000256" key="3">
    <source>
        <dbReference type="SAM" id="Phobius"/>
    </source>
</evidence>
<organism evidence="5 6">
    <name type="scientific">Caproicibacterium lactatifermentans</name>
    <dbReference type="NCBI Taxonomy" id="2666138"/>
    <lineage>
        <taxon>Bacteria</taxon>
        <taxon>Bacillati</taxon>
        <taxon>Bacillota</taxon>
        <taxon>Clostridia</taxon>
        <taxon>Eubacteriales</taxon>
        <taxon>Oscillospiraceae</taxon>
        <taxon>Caproicibacterium</taxon>
    </lineage>
</organism>
<reference evidence="6" key="1">
    <citation type="submission" date="2019-11" db="EMBL/GenBank/DDBJ databases">
        <authorList>
            <person name="Ren C."/>
            <person name="Wang H."/>
            <person name="Xu Y."/>
        </authorList>
    </citation>
    <scope>NUCLEOTIDE SEQUENCE [LARGE SCALE GENOMIC DNA]</scope>
    <source>
        <strain evidence="6">JNU-WLY1368</strain>
    </source>
</reference>
<protein>
    <submittedName>
        <fullName evidence="5">GNAT family N-acetyltransferase</fullName>
    </submittedName>
</protein>
<proteinExistence type="predicted"/>